<keyword evidence="3" id="KW-1185">Reference proteome</keyword>
<organism evidence="2 3">
    <name type="scientific">Batillaria attramentaria</name>
    <dbReference type="NCBI Taxonomy" id="370345"/>
    <lineage>
        <taxon>Eukaryota</taxon>
        <taxon>Metazoa</taxon>
        <taxon>Spiralia</taxon>
        <taxon>Lophotrochozoa</taxon>
        <taxon>Mollusca</taxon>
        <taxon>Gastropoda</taxon>
        <taxon>Caenogastropoda</taxon>
        <taxon>Sorbeoconcha</taxon>
        <taxon>Cerithioidea</taxon>
        <taxon>Batillariidae</taxon>
        <taxon>Batillaria</taxon>
    </lineage>
</organism>
<feature type="non-terminal residue" evidence="2">
    <location>
        <position position="88"/>
    </location>
</feature>
<feature type="region of interest" description="Disordered" evidence="1">
    <location>
        <begin position="49"/>
        <end position="72"/>
    </location>
</feature>
<proteinExistence type="predicted"/>
<comment type="caution">
    <text evidence="2">The sequence shown here is derived from an EMBL/GenBank/DDBJ whole genome shotgun (WGS) entry which is preliminary data.</text>
</comment>
<evidence type="ECO:0000256" key="1">
    <source>
        <dbReference type="SAM" id="MobiDB-lite"/>
    </source>
</evidence>
<gene>
    <name evidence="2" type="ORF">BaRGS_00017003</name>
</gene>
<dbReference type="EMBL" id="JACVVK020000111">
    <property type="protein sequence ID" value="KAK7491747.1"/>
    <property type="molecule type" value="Genomic_DNA"/>
</dbReference>
<dbReference type="AlphaFoldDB" id="A0ABD0KWZ7"/>
<reference evidence="2 3" key="1">
    <citation type="journal article" date="2023" name="Sci. Data">
        <title>Genome assembly of the Korean intertidal mud-creeper Batillaria attramentaria.</title>
        <authorList>
            <person name="Patra A.K."/>
            <person name="Ho P.T."/>
            <person name="Jun S."/>
            <person name="Lee S.J."/>
            <person name="Kim Y."/>
            <person name="Won Y.J."/>
        </authorList>
    </citation>
    <scope>NUCLEOTIDE SEQUENCE [LARGE SCALE GENOMIC DNA]</scope>
    <source>
        <strain evidence="2">Wonlab-2016</strain>
    </source>
</reference>
<evidence type="ECO:0000313" key="3">
    <source>
        <dbReference type="Proteomes" id="UP001519460"/>
    </source>
</evidence>
<accession>A0ABD0KWZ7</accession>
<sequence>MVSRPTTKLGIALGLGPTPKARKYEGQSNLRVCGEMSGAEGTYITSFIGRPSPPPVAETSRPTSPFQDGGQQGWNESFWVVSERILCW</sequence>
<dbReference type="Proteomes" id="UP001519460">
    <property type="component" value="Unassembled WGS sequence"/>
</dbReference>
<evidence type="ECO:0000313" key="2">
    <source>
        <dbReference type="EMBL" id="KAK7491747.1"/>
    </source>
</evidence>
<protein>
    <submittedName>
        <fullName evidence="2">Uncharacterized protein</fullName>
    </submittedName>
</protein>
<name>A0ABD0KWZ7_9CAEN</name>